<dbReference type="CDD" id="cd00035">
    <property type="entry name" value="ChtBD1"/>
    <property type="match status" value="1"/>
</dbReference>
<dbReference type="SUPFAM" id="SSF57016">
    <property type="entry name" value="Plant lectins/antimicrobial peptides"/>
    <property type="match status" value="1"/>
</dbReference>
<dbReference type="Pfam" id="PF00187">
    <property type="entry name" value="Chitin_bind_1"/>
    <property type="match status" value="1"/>
</dbReference>
<dbReference type="SUPFAM" id="SSF57625">
    <property type="entry name" value="Invertebrate chitin-binding proteins"/>
    <property type="match status" value="1"/>
</dbReference>
<dbReference type="Gene3D" id="2.170.140.10">
    <property type="entry name" value="Chitin binding domain"/>
    <property type="match status" value="1"/>
</dbReference>
<dbReference type="GO" id="GO:0005576">
    <property type="term" value="C:extracellular region"/>
    <property type="evidence" value="ECO:0007669"/>
    <property type="project" value="InterPro"/>
</dbReference>
<sequence>MPPQELTKSIKTTVQLQTQHHSKMKIISTVCAILLPVWLCHHGALAATCGGGNRGDSICPQQGLCCSEWGYCGSGPAYCNGATTPAPAPPSGSNPSTDHSRMIAYVGNWQSCPTAAQLAQYTHIVIGFAVSYTYAPDKNNCSPTCEIDTPPICNNAPNPALLSELKAQGKKILVSFGGAGMGGSWAGDQNDCWEYCYGRESQVVSRLTAIVDELGADGVDIDYEYFYEDNQNGSIFNKGTQAQNFLTQVTVGLRNSLASDAIVTHAPMDVDLEPNTAYFQLLKANSHTLDFIMPQYYNGVTRPVTDGISGTGQGSTSALEHYNEVANQFFGGDATRMVFGFCINDCSGTGSNANAVQAAQIMTDLSTSHDCNGGAFFWVASDDTEGSWASVVNQAIATSTTCSLPITPAPPVTAPTPAAPVSSPTSKPTTAPVAVPPGPTSGPCCPPGFTGLLAYRECSEFYHCVNGAVVGIPVECGQGLLFDTALQNCNWSNQVSCTGGVGCN</sequence>
<dbReference type="InterPro" id="IPR036861">
    <property type="entry name" value="Endochitinase-like_sf"/>
</dbReference>
<evidence type="ECO:0000256" key="1">
    <source>
        <dbReference type="ARBA" id="ARBA00022669"/>
    </source>
</evidence>
<dbReference type="InterPro" id="IPR017853">
    <property type="entry name" value="GH"/>
</dbReference>
<dbReference type="PROSITE" id="PS50941">
    <property type="entry name" value="CHIT_BIND_I_2"/>
    <property type="match status" value="1"/>
</dbReference>
<protein>
    <recommendedName>
        <fullName evidence="9">Chitinase</fullName>
    </recommendedName>
</protein>
<evidence type="ECO:0000313" key="7">
    <source>
        <dbReference type="EMBL" id="CAB9503258.1"/>
    </source>
</evidence>
<comment type="caution">
    <text evidence="7">The sequence shown here is derived from an EMBL/GenBank/DDBJ whole genome shotgun (WGS) entry which is preliminary data.</text>
</comment>
<keyword evidence="1 2" id="KW-0147">Chitin-binding</keyword>
<evidence type="ECO:0008006" key="9">
    <source>
        <dbReference type="Google" id="ProtNLM"/>
    </source>
</evidence>
<dbReference type="InterPro" id="IPR001002">
    <property type="entry name" value="Chitin-bd_1"/>
</dbReference>
<organism evidence="7 8">
    <name type="scientific">Seminavis robusta</name>
    <dbReference type="NCBI Taxonomy" id="568900"/>
    <lineage>
        <taxon>Eukaryota</taxon>
        <taxon>Sar</taxon>
        <taxon>Stramenopiles</taxon>
        <taxon>Ochrophyta</taxon>
        <taxon>Bacillariophyta</taxon>
        <taxon>Bacillariophyceae</taxon>
        <taxon>Bacillariophycidae</taxon>
        <taxon>Naviculales</taxon>
        <taxon>Naviculaceae</taxon>
        <taxon>Seminavis</taxon>
    </lineage>
</organism>
<dbReference type="Proteomes" id="UP001153069">
    <property type="component" value="Unassembled WGS sequence"/>
</dbReference>
<feature type="disulfide bond" evidence="2">
    <location>
        <begin position="65"/>
        <end position="79"/>
    </location>
</feature>
<dbReference type="AlphaFoldDB" id="A0A9N8H642"/>
<dbReference type="Gene3D" id="3.20.20.80">
    <property type="entry name" value="Glycosidases"/>
    <property type="match status" value="1"/>
</dbReference>
<evidence type="ECO:0000259" key="4">
    <source>
        <dbReference type="PROSITE" id="PS50940"/>
    </source>
</evidence>
<reference evidence="7" key="1">
    <citation type="submission" date="2020-06" db="EMBL/GenBank/DDBJ databases">
        <authorList>
            <consortium name="Plant Systems Biology data submission"/>
        </authorList>
    </citation>
    <scope>NUCLEOTIDE SEQUENCE</scope>
    <source>
        <strain evidence="7">D6</strain>
    </source>
</reference>
<evidence type="ECO:0000259" key="5">
    <source>
        <dbReference type="PROSITE" id="PS50941"/>
    </source>
</evidence>
<feature type="domain" description="GH18" evidence="6">
    <location>
        <begin position="100"/>
        <end position="399"/>
    </location>
</feature>
<evidence type="ECO:0000259" key="6">
    <source>
        <dbReference type="PROSITE" id="PS51910"/>
    </source>
</evidence>
<name>A0A9N8H642_9STRA</name>
<dbReference type="PROSITE" id="PS51910">
    <property type="entry name" value="GH18_2"/>
    <property type="match status" value="1"/>
</dbReference>
<feature type="domain" description="Chitin-binding type-2" evidence="4">
    <location>
        <begin position="441"/>
        <end position="499"/>
    </location>
</feature>
<dbReference type="InterPro" id="IPR002557">
    <property type="entry name" value="Chitin-bd_dom"/>
</dbReference>
<dbReference type="PROSITE" id="PS50940">
    <property type="entry name" value="CHIT_BIND_II"/>
    <property type="match status" value="1"/>
</dbReference>
<accession>A0A9N8H642</accession>
<keyword evidence="8" id="KW-1185">Reference proteome</keyword>
<dbReference type="Pfam" id="PF01607">
    <property type="entry name" value="CBM_14"/>
    <property type="match status" value="1"/>
</dbReference>
<dbReference type="InterPro" id="IPR018371">
    <property type="entry name" value="Chitin-binding_1_CS"/>
</dbReference>
<dbReference type="Pfam" id="PF00704">
    <property type="entry name" value="Glyco_hydro_18"/>
    <property type="match status" value="1"/>
</dbReference>
<dbReference type="SMART" id="SM00494">
    <property type="entry name" value="ChtBD2"/>
    <property type="match status" value="1"/>
</dbReference>
<gene>
    <name evidence="7" type="ORF">SEMRO_160_G072240.1</name>
</gene>
<comment type="caution">
    <text evidence="2">Lacks conserved residue(s) required for the propagation of feature annotation.</text>
</comment>
<evidence type="ECO:0000256" key="3">
    <source>
        <dbReference type="SAM" id="MobiDB-lite"/>
    </source>
</evidence>
<dbReference type="InterPro" id="IPR036508">
    <property type="entry name" value="Chitin-bd_dom_sf"/>
</dbReference>
<dbReference type="GO" id="GO:0005975">
    <property type="term" value="P:carbohydrate metabolic process"/>
    <property type="evidence" value="ECO:0007669"/>
    <property type="project" value="InterPro"/>
</dbReference>
<evidence type="ECO:0000256" key="2">
    <source>
        <dbReference type="PROSITE-ProRule" id="PRU00261"/>
    </source>
</evidence>
<feature type="domain" description="Chitin-binding type-1" evidence="5">
    <location>
        <begin position="46"/>
        <end position="114"/>
    </location>
</feature>
<dbReference type="GO" id="GO:0008061">
    <property type="term" value="F:chitin binding"/>
    <property type="evidence" value="ECO:0007669"/>
    <property type="project" value="UniProtKB-UniRule"/>
</dbReference>
<keyword evidence="2" id="KW-1015">Disulfide bond</keyword>
<dbReference type="SUPFAM" id="SSF51445">
    <property type="entry name" value="(Trans)glycosidases"/>
    <property type="match status" value="1"/>
</dbReference>
<dbReference type="Gene3D" id="3.30.60.10">
    <property type="entry name" value="Endochitinase-like"/>
    <property type="match status" value="1"/>
</dbReference>
<evidence type="ECO:0000313" key="8">
    <source>
        <dbReference type="Proteomes" id="UP001153069"/>
    </source>
</evidence>
<dbReference type="OrthoDB" id="43722at2759"/>
<dbReference type="PROSITE" id="PS00026">
    <property type="entry name" value="CHIT_BIND_I_1"/>
    <property type="match status" value="1"/>
</dbReference>
<proteinExistence type="predicted"/>
<dbReference type="SMART" id="SM00270">
    <property type="entry name" value="ChtBD1"/>
    <property type="match status" value="1"/>
</dbReference>
<dbReference type="InterPro" id="IPR001223">
    <property type="entry name" value="Glyco_hydro18_cat"/>
</dbReference>
<feature type="region of interest" description="Disordered" evidence="3">
    <location>
        <begin position="413"/>
        <end position="433"/>
    </location>
</feature>
<feature type="compositionally biased region" description="Low complexity" evidence="3">
    <location>
        <begin position="419"/>
        <end position="433"/>
    </location>
</feature>
<dbReference type="EMBL" id="CAICTM010000159">
    <property type="protein sequence ID" value="CAB9503258.1"/>
    <property type="molecule type" value="Genomic_DNA"/>
</dbReference>